<organism evidence="1 2">
    <name type="scientific">Athelia psychrophila</name>
    <dbReference type="NCBI Taxonomy" id="1759441"/>
    <lineage>
        <taxon>Eukaryota</taxon>
        <taxon>Fungi</taxon>
        <taxon>Dikarya</taxon>
        <taxon>Basidiomycota</taxon>
        <taxon>Agaricomycotina</taxon>
        <taxon>Agaricomycetes</taxon>
        <taxon>Agaricomycetidae</taxon>
        <taxon>Atheliales</taxon>
        <taxon>Atheliaceae</taxon>
        <taxon>Athelia</taxon>
    </lineage>
</organism>
<dbReference type="EMBL" id="KV417688">
    <property type="protein sequence ID" value="KZP10006.1"/>
    <property type="molecule type" value="Genomic_DNA"/>
</dbReference>
<sequence>MQIISFQKWVTRRNETRTQRIRRLAKEKLVRARKRITGMLTAQLTFDYQDIVEIRRLHGKDGRRQGDGMGDVECLVFIFDLQLRFNDRNGQGQSYGFGVATTMLATMVVAGKPKPSTTTEIGVRLPP</sequence>
<name>A0A165YX07_9AGAM</name>
<protein>
    <submittedName>
        <fullName evidence="1">Uncharacterized protein</fullName>
    </submittedName>
</protein>
<dbReference type="Proteomes" id="UP000076532">
    <property type="component" value="Unassembled WGS sequence"/>
</dbReference>
<accession>A0A165YX07</accession>
<proteinExistence type="predicted"/>
<reference evidence="1 2" key="1">
    <citation type="journal article" date="2016" name="Mol. Biol. Evol.">
        <title>Comparative Genomics of Early-Diverging Mushroom-Forming Fungi Provides Insights into the Origins of Lignocellulose Decay Capabilities.</title>
        <authorList>
            <person name="Nagy L.G."/>
            <person name="Riley R."/>
            <person name="Tritt A."/>
            <person name="Adam C."/>
            <person name="Daum C."/>
            <person name="Floudas D."/>
            <person name="Sun H."/>
            <person name="Yadav J.S."/>
            <person name="Pangilinan J."/>
            <person name="Larsson K.H."/>
            <person name="Matsuura K."/>
            <person name="Barry K."/>
            <person name="Labutti K."/>
            <person name="Kuo R."/>
            <person name="Ohm R.A."/>
            <person name="Bhattacharya S.S."/>
            <person name="Shirouzu T."/>
            <person name="Yoshinaga Y."/>
            <person name="Martin F.M."/>
            <person name="Grigoriev I.V."/>
            <person name="Hibbett D.S."/>
        </authorList>
    </citation>
    <scope>NUCLEOTIDE SEQUENCE [LARGE SCALE GENOMIC DNA]</scope>
    <source>
        <strain evidence="1 2">CBS 109695</strain>
    </source>
</reference>
<keyword evidence="2" id="KW-1185">Reference proteome</keyword>
<dbReference type="AlphaFoldDB" id="A0A165YX07"/>
<evidence type="ECO:0000313" key="1">
    <source>
        <dbReference type="EMBL" id="KZP10006.1"/>
    </source>
</evidence>
<gene>
    <name evidence="1" type="ORF">FIBSPDRAFT_900057</name>
</gene>
<evidence type="ECO:0000313" key="2">
    <source>
        <dbReference type="Proteomes" id="UP000076532"/>
    </source>
</evidence>